<dbReference type="RefSeq" id="WP_135446562.1">
    <property type="nucleotide sequence ID" value="NZ_SRLE01000017.1"/>
</dbReference>
<keyword evidence="1" id="KW-0175">Coiled coil</keyword>
<dbReference type="AlphaFoldDB" id="A0A4Z0LUW8"/>
<dbReference type="GO" id="GO:0003700">
    <property type="term" value="F:DNA-binding transcription factor activity"/>
    <property type="evidence" value="ECO:0007669"/>
    <property type="project" value="InterPro"/>
</dbReference>
<name>A0A4Z0LUW8_9GAMM</name>
<evidence type="ECO:0000256" key="1">
    <source>
        <dbReference type="SAM" id="Coils"/>
    </source>
</evidence>
<dbReference type="PANTHER" id="PTHR33164:SF99">
    <property type="entry name" value="MARR FAMILY REGULATORY PROTEIN"/>
    <property type="match status" value="1"/>
</dbReference>
<dbReference type="InterPro" id="IPR036390">
    <property type="entry name" value="WH_DNA-bd_sf"/>
</dbReference>
<dbReference type="InterPro" id="IPR039422">
    <property type="entry name" value="MarR/SlyA-like"/>
</dbReference>
<evidence type="ECO:0000313" key="3">
    <source>
        <dbReference type="EMBL" id="TGD70997.1"/>
    </source>
</evidence>
<feature type="coiled-coil region" evidence="1">
    <location>
        <begin position="124"/>
        <end position="158"/>
    </location>
</feature>
<dbReference type="SMART" id="SM00347">
    <property type="entry name" value="HTH_MARR"/>
    <property type="match status" value="1"/>
</dbReference>
<dbReference type="GO" id="GO:0006950">
    <property type="term" value="P:response to stress"/>
    <property type="evidence" value="ECO:0007669"/>
    <property type="project" value="TreeGrafter"/>
</dbReference>
<accession>A0A4Z0LUW8</accession>
<dbReference type="Gene3D" id="1.10.10.10">
    <property type="entry name" value="Winged helix-like DNA-binding domain superfamily/Winged helix DNA-binding domain"/>
    <property type="match status" value="1"/>
</dbReference>
<proteinExistence type="predicted"/>
<dbReference type="PROSITE" id="PS50995">
    <property type="entry name" value="HTH_MARR_2"/>
    <property type="match status" value="1"/>
</dbReference>
<sequence length="158" mass="17609">MSRVKSSPLIQLVDEVSRLQGRFTSLFEPVQSYSGLKRMGDLVLNAVYEADSPPTVPQIGRSLGHPRQVIQRVVNELAADGLLERLPNPDHKRAPLLGVTDRGRALKETTDDVALDIANTFLQYAADAEECTRLARELRELRRALEAFARETQEADEA</sequence>
<dbReference type="EMBL" id="SRLE01000017">
    <property type="protein sequence ID" value="TGD70997.1"/>
    <property type="molecule type" value="Genomic_DNA"/>
</dbReference>
<evidence type="ECO:0000259" key="2">
    <source>
        <dbReference type="PROSITE" id="PS50995"/>
    </source>
</evidence>
<protein>
    <submittedName>
        <fullName evidence="3">MarR family transcriptional regulator</fullName>
    </submittedName>
</protein>
<dbReference type="InterPro" id="IPR036388">
    <property type="entry name" value="WH-like_DNA-bd_sf"/>
</dbReference>
<keyword evidence="4" id="KW-1185">Reference proteome</keyword>
<dbReference type="Proteomes" id="UP000298050">
    <property type="component" value="Unassembled WGS sequence"/>
</dbReference>
<evidence type="ECO:0000313" key="4">
    <source>
        <dbReference type="Proteomes" id="UP000298050"/>
    </source>
</evidence>
<gene>
    <name evidence="3" type="ORF">E4634_20580</name>
</gene>
<dbReference type="SUPFAM" id="SSF46785">
    <property type="entry name" value="Winged helix' DNA-binding domain"/>
    <property type="match status" value="1"/>
</dbReference>
<reference evidence="3 4" key="1">
    <citation type="submission" date="2019-04" db="EMBL/GenBank/DDBJ databases">
        <title>Taxonomy of novel Haliea sp. from mangrove soil of West Coast of India.</title>
        <authorList>
            <person name="Verma A."/>
            <person name="Kumar P."/>
            <person name="Krishnamurthi S."/>
        </authorList>
    </citation>
    <scope>NUCLEOTIDE SEQUENCE [LARGE SCALE GENOMIC DNA]</scope>
    <source>
        <strain evidence="3 4">SAOS-164</strain>
    </source>
</reference>
<feature type="domain" description="HTH marR-type" evidence="2">
    <location>
        <begin position="6"/>
        <end position="143"/>
    </location>
</feature>
<comment type="caution">
    <text evidence="3">The sequence shown here is derived from an EMBL/GenBank/DDBJ whole genome shotgun (WGS) entry which is preliminary data.</text>
</comment>
<dbReference type="PANTHER" id="PTHR33164">
    <property type="entry name" value="TRANSCRIPTIONAL REGULATOR, MARR FAMILY"/>
    <property type="match status" value="1"/>
</dbReference>
<dbReference type="InterPro" id="IPR000835">
    <property type="entry name" value="HTH_MarR-typ"/>
</dbReference>
<dbReference type="OrthoDB" id="5511415at2"/>
<organism evidence="3 4">
    <name type="scientific">Mangrovimicrobium sediminis</name>
    <dbReference type="NCBI Taxonomy" id="2562682"/>
    <lineage>
        <taxon>Bacteria</taxon>
        <taxon>Pseudomonadati</taxon>
        <taxon>Pseudomonadota</taxon>
        <taxon>Gammaproteobacteria</taxon>
        <taxon>Cellvibrionales</taxon>
        <taxon>Halieaceae</taxon>
        <taxon>Mangrovimicrobium</taxon>
    </lineage>
</organism>
<dbReference type="Pfam" id="PF12802">
    <property type="entry name" value="MarR_2"/>
    <property type="match status" value="1"/>
</dbReference>